<sequence>MHDALMIPHPEHLSTAGRQLLDRRGFLTQSATALGSIALTRLLAADGMLGSKGPVIDPARPYAPRQPHFPAKAKNVVVIFCAGAVSQLETWDYKPELIKWDNKPLPGGPAVTFQGPSGNLARPQYPFRPRGQTGKWVSDMIPHLAELTDDFAFVHSLTSKSNTHGPAENFLSTGFVLDGFPSLGAWTTYALGSENQDLPSYVSIPDPRGVPQNGANNWGPGFLPAAFQGTTMSSKNPVRHLAAPGVSAQTDQAARSLLQRMNARHLEANPGDGKLAARIASYELAARMQLSVPEINDLSTEPAHILKLYGADDTQNKDKAAFAKNCILARRLIERGVRFVQLFNGAYASGGKLNWDGHSDLKEQYDVHASILDQPAAALIRDLKQRGLLQDTLVVWCTEFGRMPFFQKGAKGRDHNPDGFTCWMTGAGVKSGVSCGETDELGQKAVKDIHPLYDFNATILHLLGLDHERLTFEHNGVQRRLTNVEGHVIREMLA</sequence>
<dbReference type="AlphaFoldDB" id="A0A512MHT2"/>
<dbReference type="Proteomes" id="UP000321577">
    <property type="component" value="Unassembled WGS sequence"/>
</dbReference>
<evidence type="ECO:0000313" key="1">
    <source>
        <dbReference type="EMBL" id="GEP45891.1"/>
    </source>
</evidence>
<keyword evidence="2" id="KW-1185">Reference proteome</keyword>
<name>A0A512MHT2_9BACT</name>
<organism evidence="1 2">
    <name type="scientific">Brevifollis gellanilyticus</name>
    <dbReference type="NCBI Taxonomy" id="748831"/>
    <lineage>
        <taxon>Bacteria</taxon>
        <taxon>Pseudomonadati</taxon>
        <taxon>Verrucomicrobiota</taxon>
        <taxon>Verrucomicrobiia</taxon>
        <taxon>Verrucomicrobiales</taxon>
        <taxon>Verrucomicrobiaceae</taxon>
    </lineage>
</organism>
<proteinExistence type="predicted"/>
<comment type="caution">
    <text evidence="1">The sequence shown here is derived from an EMBL/GenBank/DDBJ whole genome shotgun (WGS) entry which is preliminary data.</text>
</comment>
<dbReference type="RefSeq" id="WP_246145804.1">
    <property type="nucleotide sequence ID" value="NZ_BKAG01000062.1"/>
</dbReference>
<gene>
    <name evidence="1" type="ORF">BGE01nite_51820</name>
</gene>
<dbReference type="InterPro" id="IPR017850">
    <property type="entry name" value="Alkaline_phosphatase_core_sf"/>
</dbReference>
<dbReference type="EMBL" id="BKAG01000062">
    <property type="protein sequence ID" value="GEP45891.1"/>
    <property type="molecule type" value="Genomic_DNA"/>
</dbReference>
<dbReference type="InterPro" id="IPR010869">
    <property type="entry name" value="DUF1501"/>
</dbReference>
<evidence type="ECO:0000313" key="2">
    <source>
        <dbReference type="Proteomes" id="UP000321577"/>
    </source>
</evidence>
<dbReference type="Pfam" id="PF07394">
    <property type="entry name" value="DUF1501"/>
    <property type="match status" value="1"/>
</dbReference>
<protein>
    <submittedName>
        <fullName evidence="1">Sulfatase</fullName>
    </submittedName>
</protein>
<dbReference type="SUPFAM" id="SSF53649">
    <property type="entry name" value="Alkaline phosphatase-like"/>
    <property type="match status" value="1"/>
</dbReference>
<accession>A0A512MHT2</accession>
<dbReference type="PANTHER" id="PTHR43737:SF1">
    <property type="entry name" value="DUF1501 DOMAIN-CONTAINING PROTEIN"/>
    <property type="match status" value="1"/>
</dbReference>
<reference evidence="1 2" key="1">
    <citation type="submission" date="2019-07" db="EMBL/GenBank/DDBJ databases">
        <title>Whole genome shotgun sequence of Brevifollis gellanilyticus NBRC 108608.</title>
        <authorList>
            <person name="Hosoyama A."/>
            <person name="Uohara A."/>
            <person name="Ohji S."/>
            <person name="Ichikawa N."/>
        </authorList>
    </citation>
    <scope>NUCLEOTIDE SEQUENCE [LARGE SCALE GENOMIC DNA]</scope>
    <source>
        <strain evidence="1 2">NBRC 108608</strain>
    </source>
</reference>
<dbReference type="PANTHER" id="PTHR43737">
    <property type="entry name" value="BLL7424 PROTEIN"/>
    <property type="match status" value="1"/>
</dbReference>